<evidence type="ECO:0000313" key="1">
    <source>
        <dbReference type="EMBL" id="KAI9919279.1"/>
    </source>
</evidence>
<comment type="caution">
    <text evidence="1">The sequence shown here is derived from an EMBL/GenBank/DDBJ whole genome shotgun (WGS) entry which is preliminary data.</text>
</comment>
<keyword evidence="2" id="KW-1185">Reference proteome</keyword>
<gene>
    <name evidence="1" type="ORF">PsorP6_017247</name>
</gene>
<dbReference type="Proteomes" id="UP001163321">
    <property type="component" value="Chromosome 11"/>
</dbReference>
<name>A0ACC0WMM4_9STRA</name>
<sequence length="71" mass="7438">MSDAATKKLSEEIARLEADLKTVEASCTTSDAAKKVAEYCQSTSDPFLGDMDGGPNPWHQSGQGGSSCTIL</sequence>
<organism evidence="1 2">
    <name type="scientific">Peronosclerospora sorghi</name>
    <dbReference type="NCBI Taxonomy" id="230839"/>
    <lineage>
        <taxon>Eukaryota</taxon>
        <taxon>Sar</taxon>
        <taxon>Stramenopiles</taxon>
        <taxon>Oomycota</taxon>
        <taxon>Peronosporomycetes</taxon>
        <taxon>Peronosporales</taxon>
        <taxon>Peronosporaceae</taxon>
        <taxon>Peronosclerospora</taxon>
    </lineage>
</organism>
<dbReference type="EMBL" id="CM047590">
    <property type="protein sequence ID" value="KAI9919279.1"/>
    <property type="molecule type" value="Genomic_DNA"/>
</dbReference>
<reference evidence="1 2" key="1">
    <citation type="journal article" date="2022" name="bioRxiv">
        <title>The genome of the oomycete Peronosclerospora sorghi, a cosmopolitan pathogen of maize and sorghum, is inflated with dispersed pseudogenes.</title>
        <authorList>
            <person name="Fletcher K."/>
            <person name="Martin F."/>
            <person name="Isakeit T."/>
            <person name="Cavanaugh K."/>
            <person name="Magill C."/>
            <person name="Michelmore R."/>
        </authorList>
    </citation>
    <scope>NUCLEOTIDE SEQUENCE [LARGE SCALE GENOMIC DNA]</scope>
    <source>
        <strain evidence="1">P6</strain>
    </source>
</reference>
<evidence type="ECO:0000313" key="2">
    <source>
        <dbReference type="Proteomes" id="UP001163321"/>
    </source>
</evidence>
<accession>A0ACC0WMM4</accession>
<proteinExistence type="predicted"/>
<protein>
    <submittedName>
        <fullName evidence="1">Uncharacterized protein</fullName>
    </submittedName>
</protein>